<dbReference type="Pfam" id="PF02786">
    <property type="entry name" value="CPSase_L_D2"/>
    <property type="match status" value="1"/>
</dbReference>
<dbReference type="InterPro" id="IPR051602">
    <property type="entry name" value="ACC_Biotin_Carboxylase"/>
</dbReference>
<sequence>MRADTRTGTRAGSRTDVRADAQADVRADVRTDVRAGTDGNPIGTVMVCNRGEIAVRIVRACRDLGIRAVVAHSTADRDSLAVRLADEAVCVGPGPSARSYLNIPAILYACARTGADAVHPGYGFLSENAVFARACAEAGVRFIGPPAELIALMGDKITARAAMRDAGVPVLPGSDGPVASARDAARIAAEIGYPVVVKAAAGGGGRGIAIVHDPDDLPEAYRSTVAAARTLFHDERVYLEKFVSAARHVEVQVLGDAHGSIVHLGERDCSVQRRQQKLVEESPSPFLDDAGRAALCEAAVAGAEAIGYVSAGTFEFLVDGAGRPYFIEMNTRLQVEHPVTEERTGVDVVQWMIRVAAGERLTVSQADIVPAGHSIEARINAEDPSAGWAGSAGAIDRLVLPGGPGVRVDTHAYGGYVVPPYYDSLLAKVIVSAPTRELALRRLGRALDEFSCSGVRTNVDFHRRLVRDERFRAGDYRLDIVESVL</sequence>
<dbReference type="PROSITE" id="PS50975">
    <property type="entry name" value="ATP_GRASP"/>
    <property type="match status" value="1"/>
</dbReference>
<dbReference type="PROSITE" id="PS00866">
    <property type="entry name" value="CPSASE_1"/>
    <property type="match status" value="1"/>
</dbReference>
<dbReference type="Gene3D" id="3.30.470.20">
    <property type="entry name" value="ATP-grasp fold, B domain"/>
    <property type="match status" value="1"/>
</dbReference>
<evidence type="ECO:0000259" key="8">
    <source>
        <dbReference type="PROSITE" id="PS50975"/>
    </source>
</evidence>
<reference evidence="11" key="1">
    <citation type="journal article" date="2019" name="Int. J. Syst. Evol. Microbiol.">
        <title>The Global Catalogue of Microorganisms (GCM) 10K type strain sequencing project: providing services to taxonomists for standard genome sequencing and annotation.</title>
        <authorList>
            <consortium name="The Broad Institute Genomics Platform"/>
            <consortium name="The Broad Institute Genome Sequencing Center for Infectious Disease"/>
            <person name="Wu L."/>
            <person name="Ma J."/>
        </authorList>
    </citation>
    <scope>NUCLEOTIDE SEQUENCE [LARGE SCALE GENOMIC DNA]</scope>
    <source>
        <strain evidence="11">JCM 3115</strain>
    </source>
</reference>
<dbReference type="InterPro" id="IPR011054">
    <property type="entry name" value="Rudment_hybrid_motif"/>
</dbReference>
<feature type="domain" description="Biotin carboxylation" evidence="9">
    <location>
        <begin position="41"/>
        <end position="485"/>
    </location>
</feature>
<proteinExistence type="predicted"/>
<dbReference type="InterPro" id="IPR011761">
    <property type="entry name" value="ATP-grasp"/>
</dbReference>
<evidence type="ECO:0000256" key="7">
    <source>
        <dbReference type="PROSITE-ProRule" id="PRU00409"/>
    </source>
</evidence>
<dbReference type="EMBL" id="BMQJ01000010">
    <property type="protein sequence ID" value="GGQ06502.1"/>
    <property type="molecule type" value="Genomic_DNA"/>
</dbReference>
<evidence type="ECO:0000256" key="4">
    <source>
        <dbReference type="ARBA" id="ARBA00022741"/>
    </source>
</evidence>
<dbReference type="NCBIfam" id="NF006367">
    <property type="entry name" value="PRK08591.1"/>
    <property type="match status" value="1"/>
</dbReference>
<gene>
    <name evidence="10" type="ORF">GCM10010140_40810</name>
</gene>
<dbReference type="EC" id="6.3.4.14" evidence="2"/>
<keyword evidence="5 7" id="KW-0067">ATP-binding</keyword>
<keyword evidence="4 7" id="KW-0547">Nucleotide-binding</keyword>
<dbReference type="InterPro" id="IPR011764">
    <property type="entry name" value="Biotin_carboxylation_dom"/>
</dbReference>
<evidence type="ECO:0000256" key="1">
    <source>
        <dbReference type="ARBA" id="ARBA00003761"/>
    </source>
</evidence>
<dbReference type="Pfam" id="PF00289">
    <property type="entry name" value="Biotin_carb_N"/>
    <property type="match status" value="1"/>
</dbReference>
<dbReference type="RefSeq" id="WP_229811450.1">
    <property type="nucleotide sequence ID" value="NZ_BMQJ01000010.1"/>
</dbReference>
<dbReference type="InterPro" id="IPR016185">
    <property type="entry name" value="PreATP-grasp_dom_sf"/>
</dbReference>
<evidence type="ECO:0000313" key="11">
    <source>
        <dbReference type="Proteomes" id="UP000611554"/>
    </source>
</evidence>
<dbReference type="SMART" id="SM00878">
    <property type="entry name" value="Biotin_carb_C"/>
    <property type="match status" value="1"/>
</dbReference>
<dbReference type="PANTHER" id="PTHR48095:SF2">
    <property type="entry name" value="BIOTIN CARBOXYLASE, CHLOROPLASTIC"/>
    <property type="match status" value="1"/>
</dbReference>
<dbReference type="PROSITE" id="PS00867">
    <property type="entry name" value="CPSASE_2"/>
    <property type="match status" value="1"/>
</dbReference>
<evidence type="ECO:0000256" key="5">
    <source>
        <dbReference type="ARBA" id="ARBA00022840"/>
    </source>
</evidence>
<name>A0ABQ2R359_9ACTN</name>
<dbReference type="SUPFAM" id="SSF52440">
    <property type="entry name" value="PreATP-grasp domain"/>
    <property type="match status" value="1"/>
</dbReference>
<dbReference type="InterPro" id="IPR005482">
    <property type="entry name" value="Biotin_COase_C"/>
</dbReference>
<dbReference type="PANTHER" id="PTHR48095">
    <property type="entry name" value="PYRUVATE CARBOXYLASE SUBUNIT A"/>
    <property type="match status" value="1"/>
</dbReference>
<evidence type="ECO:0000256" key="2">
    <source>
        <dbReference type="ARBA" id="ARBA00013263"/>
    </source>
</evidence>
<keyword evidence="11" id="KW-1185">Reference proteome</keyword>
<keyword evidence="3" id="KW-0436">Ligase</keyword>
<dbReference type="InterPro" id="IPR005481">
    <property type="entry name" value="BC-like_N"/>
</dbReference>
<dbReference type="SUPFAM" id="SSF56059">
    <property type="entry name" value="Glutathione synthetase ATP-binding domain-like"/>
    <property type="match status" value="1"/>
</dbReference>
<dbReference type="InterPro" id="IPR005479">
    <property type="entry name" value="CPAse_ATP-bd"/>
</dbReference>
<dbReference type="PROSITE" id="PS50979">
    <property type="entry name" value="BC"/>
    <property type="match status" value="1"/>
</dbReference>
<protein>
    <recommendedName>
        <fullName evidence="2">biotin carboxylase</fullName>
        <ecNumber evidence="2">6.3.4.14</ecNumber>
    </recommendedName>
</protein>
<dbReference type="SUPFAM" id="SSF51246">
    <property type="entry name" value="Rudiment single hybrid motif"/>
    <property type="match status" value="1"/>
</dbReference>
<evidence type="ECO:0000256" key="3">
    <source>
        <dbReference type="ARBA" id="ARBA00022598"/>
    </source>
</evidence>
<comment type="caution">
    <text evidence="10">The sequence shown here is derived from an EMBL/GenBank/DDBJ whole genome shotgun (WGS) entry which is preliminary data.</text>
</comment>
<comment type="catalytic activity">
    <reaction evidence="6">
        <text>N(6)-biotinyl-L-lysyl-[protein] + hydrogencarbonate + ATP = N(6)-carboxybiotinyl-L-lysyl-[protein] + ADP + phosphate + H(+)</text>
        <dbReference type="Rhea" id="RHEA:13501"/>
        <dbReference type="Rhea" id="RHEA-COMP:10505"/>
        <dbReference type="Rhea" id="RHEA-COMP:10506"/>
        <dbReference type="ChEBI" id="CHEBI:15378"/>
        <dbReference type="ChEBI" id="CHEBI:17544"/>
        <dbReference type="ChEBI" id="CHEBI:30616"/>
        <dbReference type="ChEBI" id="CHEBI:43474"/>
        <dbReference type="ChEBI" id="CHEBI:83144"/>
        <dbReference type="ChEBI" id="CHEBI:83145"/>
        <dbReference type="ChEBI" id="CHEBI:456216"/>
        <dbReference type="EC" id="6.3.4.14"/>
    </reaction>
</comment>
<comment type="function">
    <text evidence="1">This protein is a component of the acetyl coenzyme A carboxylase complex; first, biotin carboxylase catalyzes the carboxylation of the carrier protein and then the transcarboxylase transfers the carboxyl group to form malonyl-CoA.</text>
</comment>
<dbReference type="Pfam" id="PF02785">
    <property type="entry name" value="Biotin_carb_C"/>
    <property type="match status" value="1"/>
</dbReference>
<accession>A0ABQ2R359</accession>
<feature type="domain" description="ATP-grasp" evidence="8">
    <location>
        <begin position="160"/>
        <end position="357"/>
    </location>
</feature>
<evidence type="ECO:0000313" key="10">
    <source>
        <dbReference type="EMBL" id="GGQ06502.1"/>
    </source>
</evidence>
<evidence type="ECO:0000256" key="6">
    <source>
        <dbReference type="ARBA" id="ARBA00048600"/>
    </source>
</evidence>
<evidence type="ECO:0000259" key="9">
    <source>
        <dbReference type="PROSITE" id="PS50979"/>
    </source>
</evidence>
<organism evidence="10 11">
    <name type="scientific">Streptosporangium pseudovulgare</name>
    <dbReference type="NCBI Taxonomy" id="35765"/>
    <lineage>
        <taxon>Bacteria</taxon>
        <taxon>Bacillati</taxon>
        <taxon>Actinomycetota</taxon>
        <taxon>Actinomycetes</taxon>
        <taxon>Streptosporangiales</taxon>
        <taxon>Streptosporangiaceae</taxon>
        <taxon>Streptosporangium</taxon>
    </lineage>
</organism>
<dbReference type="Proteomes" id="UP000611554">
    <property type="component" value="Unassembled WGS sequence"/>
</dbReference>